<dbReference type="InterPro" id="IPR015421">
    <property type="entry name" value="PyrdxlP-dep_Trfase_major"/>
</dbReference>
<dbReference type="InterPro" id="IPR015424">
    <property type="entry name" value="PyrdxlP-dep_Trfase"/>
</dbReference>
<dbReference type="SUPFAM" id="SSF53383">
    <property type="entry name" value="PLP-dependent transferases"/>
    <property type="match status" value="1"/>
</dbReference>
<accession>A0A4V2G687</accession>
<evidence type="ECO:0000256" key="2">
    <source>
        <dbReference type="ARBA" id="ARBA00012224"/>
    </source>
</evidence>
<dbReference type="Gene3D" id="3.90.1150.10">
    <property type="entry name" value="Aspartate Aminotransferase, domain 1"/>
    <property type="match status" value="1"/>
</dbReference>
<gene>
    <name evidence="7" type="ORF">EV700_0673</name>
</gene>
<keyword evidence="4 7" id="KW-0456">Lyase</keyword>
<feature type="domain" description="Aminotransferase class I/classII large" evidence="6">
    <location>
        <begin position="34"/>
        <end position="369"/>
    </location>
</feature>
<evidence type="ECO:0000313" key="8">
    <source>
        <dbReference type="Proteomes" id="UP000292423"/>
    </source>
</evidence>
<evidence type="ECO:0000256" key="4">
    <source>
        <dbReference type="ARBA" id="ARBA00023239"/>
    </source>
</evidence>
<dbReference type="GO" id="GO:0030170">
    <property type="term" value="F:pyridoxal phosphate binding"/>
    <property type="evidence" value="ECO:0007669"/>
    <property type="project" value="InterPro"/>
</dbReference>
<dbReference type="InterPro" id="IPR051798">
    <property type="entry name" value="Class-II_PLP-Dep_Aminotrans"/>
</dbReference>
<comment type="similarity">
    <text evidence="5">Belongs to the class-II pyridoxal-phosphate-dependent aminotransferase family. MalY/PatB cystathionine beta-lyase subfamily.</text>
</comment>
<evidence type="ECO:0000313" key="7">
    <source>
        <dbReference type="EMBL" id="RZU47706.1"/>
    </source>
</evidence>
<dbReference type="Proteomes" id="UP000292423">
    <property type="component" value="Unassembled WGS sequence"/>
</dbReference>
<dbReference type="Gene3D" id="3.40.640.10">
    <property type="entry name" value="Type I PLP-dependent aspartate aminotransferase-like (Major domain)"/>
    <property type="match status" value="1"/>
</dbReference>
<dbReference type="PANTHER" id="PTHR43525:SF1">
    <property type="entry name" value="PROTEIN MALY"/>
    <property type="match status" value="1"/>
</dbReference>
<dbReference type="CDD" id="cd00609">
    <property type="entry name" value="AAT_like"/>
    <property type="match status" value="1"/>
</dbReference>
<dbReference type="Pfam" id="PF00155">
    <property type="entry name" value="Aminotran_1_2"/>
    <property type="match status" value="1"/>
</dbReference>
<dbReference type="InterPro" id="IPR015422">
    <property type="entry name" value="PyrdxlP-dep_Trfase_small"/>
</dbReference>
<reference evidence="7 8" key="1">
    <citation type="submission" date="2019-02" db="EMBL/GenBank/DDBJ databases">
        <title>Genomic Encyclopedia of Type Strains, Phase IV (KMG-IV): sequencing the most valuable type-strain genomes for metagenomic binning, comparative biology and taxonomic classification.</title>
        <authorList>
            <person name="Goeker M."/>
        </authorList>
    </citation>
    <scope>NUCLEOTIDE SEQUENCE [LARGE SCALE GENOMIC DNA]</scope>
    <source>
        <strain evidence="7 8">DSM 105135</strain>
    </source>
</reference>
<dbReference type="InterPro" id="IPR027619">
    <property type="entry name" value="C-S_lyase_PatB-like"/>
</dbReference>
<evidence type="ECO:0000256" key="3">
    <source>
        <dbReference type="ARBA" id="ARBA00022898"/>
    </source>
</evidence>
<proteinExistence type="inferred from homology"/>
<comment type="cofactor">
    <cofactor evidence="1">
        <name>pyridoxal 5'-phosphate</name>
        <dbReference type="ChEBI" id="CHEBI:597326"/>
    </cofactor>
</comment>
<dbReference type="NCBIfam" id="TIGR04350">
    <property type="entry name" value="C_S_lyase_PatB"/>
    <property type="match status" value="1"/>
</dbReference>
<dbReference type="EC" id="4.4.1.13" evidence="2"/>
<comment type="caution">
    <text evidence="7">The sequence shown here is derived from an EMBL/GenBank/DDBJ whole genome shotgun (WGS) entry which is preliminary data.</text>
</comment>
<dbReference type="InterPro" id="IPR004839">
    <property type="entry name" value="Aminotransferase_I/II_large"/>
</dbReference>
<dbReference type="PANTHER" id="PTHR43525">
    <property type="entry name" value="PROTEIN MALY"/>
    <property type="match status" value="1"/>
</dbReference>
<evidence type="ECO:0000256" key="5">
    <source>
        <dbReference type="ARBA" id="ARBA00037974"/>
    </source>
</evidence>
<keyword evidence="8" id="KW-1185">Reference proteome</keyword>
<dbReference type="OrthoDB" id="9763453at2"/>
<organism evidence="7 8">
    <name type="scientific">Fluviicoccus keumensis</name>
    <dbReference type="NCBI Taxonomy" id="1435465"/>
    <lineage>
        <taxon>Bacteria</taxon>
        <taxon>Pseudomonadati</taxon>
        <taxon>Pseudomonadota</taxon>
        <taxon>Gammaproteobacteria</taxon>
        <taxon>Moraxellales</taxon>
        <taxon>Moraxellaceae</taxon>
        <taxon>Fluviicoccus</taxon>
    </lineage>
</organism>
<keyword evidence="3" id="KW-0663">Pyridoxal phosphate</keyword>
<evidence type="ECO:0000256" key="1">
    <source>
        <dbReference type="ARBA" id="ARBA00001933"/>
    </source>
</evidence>
<dbReference type="GO" id="GO:0047804">
    <property type="term" value="F:cysteine-S-conjugate beta-lyase activity"/>
    <property type="evidence" value="ECO:0007669"/>
    <property type="project" value="UniProtKB-EC"/>
</dbReference>
<evidence type="ECO:0000259" key="6">
    <source>
        <dbReference type="Pfam" id="PF00155"/>
    </source>
</evidence>
<protein>
    <recommendedName>
        <fullName evidence="2">cysteine-S-conjugate beta-lyase</fullName>
        <ecNumber evidence="2">4.4.1.13</ecNumber>
    </recommendedName>
</protein>
<dbReference type="AlphaFoldDB" id="A0A4V2G687"/>
<name>A0A4V2G687_9GAMM</name>
<dbReference type="RefSeq" id="WP_130410927.1">
    <property type="nucleotide sequence ID" value="NZ_SHKX01000010.1"/>
</dbReference>
<sequence>MTCSFDTPPDRRGSDSLKWQKYAGRDILPMWVADMDFAAPPAVLAALQARLAHGVFGYGAPPEFAPVIADALQRDYDWTVQPDWIVPLPGLVCGLNVAARAIGEAGDALLTATPVYPHLFTSAANQDRASLRIGLDPAHDWTWDIAALRAATTARTRGLMLCHPHNPIGRVWNAGELQAIAEHAATHDLIVVSDEIHCDLILEPGLRHRPFALQSADAASRSITLMAPSKTYNIPGLGAAVAVIPSDSLRRRFGKAMAGIVPHVNILGYAATVAAYRDCTAWRAELLDYLRGNRERVMTLDGVGGLRVVKPEATYLAWIDCRALGVDDPQRFFEEAGVGLSPGRDFGAEGFVRLNFGCSRALLEEALQRMRAAVSG</sequence>
<dbReference type="EMBL" id="SHKX01000010">
    <property type="protein sequence ID" value="RZU47706.1"/>
    <property type="molecule type" value="Genomic_DNA"/>
</dbReference>